<name>A0A1Q4HZ82_9MYCO</name>
<dbReference type="Pfam" id="PF13561">
    <property type="entry name" value="adh_short_C2"/>
    <property type="match status" value="1"/>
</dbReference>
<dbReference type="InterPro" id="IPR036291">
    <property type="entry name" value="NAD(P)-bd_dom_sf"/>
</dbReference>
<comment type="caution">
    <text evidence="3">The sequence shown here is derived from an EMBL/GenBank/DDBJ whole genome shotgun (WGS) entry which is preliminary data.</text>
</comment>
<reference evidence="3 4" key="1">
    <citation type="submission" date="2016-11" db="EMBL/GenBank/DDBJ databases">
        <title>Genome sequences of unsequenced Mycobacteria.</title>
        <authorList>
            <person name="Greninger A.L."/>
            <person name="Fang F."/>
            <person name="Jerome K.R."/>
        </authorList>
    </citation>
    <scope>NUCLEOTIDE SEQUENCE [LARGE SCALE GENOMIC DNA]</scope>
    <source>
        <strain evidence="3 4">M11</strain>
    </source>
</reference>
<dbReference type="RefSeq" id="WP_073872836.1">
    <property type="nucleotide sequence ID" value="NZ_MPNT01000004.1"/>
</dbReference>
<dbReference type="AlphaFoldDB" id="A0A1Q4HZ82"/>
<dbReference type="Gene3D" id="3.40.50.720">
    <property type="entry name" value="NAD(P)-binding Rossmann-like Domain"/>
    <property type="match status" value="1"/>
</dbReference>
<dbReference type="PRINTS" id="PR00081">
    <property type="entry name" value="GDHRDH"/>
</dbReference>
<dbReference type="SUPFAM" id="SSF51735">
    <property type="entry name" value="NAD(P)-binding Rossmann-fold domains"/>
    <property type="match status" value="1"/>
</dbReference>
<accession>A0A1Q4HZ82</accession>
<dbReference type="PRINTS" id="PR00080">
    <property type="entry name" value="SDRFAMILY"/>
</dbReference>
<protein>
    <submittedName>
        <fullName evidence="3">3-oxoacyl-ACP reductase</fullName>
    </submittedName>
</protein>
<evidence type="ECO:0000313" key="4">
    <source>
        <dbReference type="Proteomes" id="UP000186438"/>
    </source>
</evidence>
<organism evidence="3 4">
    <name type="scientific">Mycobacterium paraffinicum</name>
    <dbReference type="NCBI Taxonomy" id="53378"/>
    <lineage>
        <taxon>Bacteria</taxon>
        <taxon>Bacillati</taxon>
        <taxon>Actinomycetota</taxon>
        <taxon>Actinomycetes</taxon>
        <taxon>Mycobacteriales</taxon>
        <taxon>Mycobacteriaceae</taxon>
        <taxon>Mycobacterium</taxon>
    </lineage>
</organism>
<dbReference type="EMBL" id="MPNT01000004">
    <property type="protein sequence ID" value="OJZ74977.1"/>
    <property type="molecule type" value="Genomic_DNA"/>
</dbReference>
<dbReference type="InterPro" id="IPR002347">
    <property type="entry name" value="SDR_fam"/>
</dbReference>
<evidence type="ECO:0000256" key="2">
    <source>
        <dbReference type="ARBA" id="ARBA00023002"/>
    </source>
</evidence>
<dbReference type="FunFam" id="3.40.50.720:FF:000084">
    <property type="entry name" value="Short-chain dehydrogenase reductase"/>
    <property type="match status" value="1"/>
</dbReference>
<sequence>MPDQEKKVAVITGASRGIGAALVETYCAMGYAVTANSRSIGTSSTHEVLAVPGDVADPSTAERIVGETMSRFGRIDTLVNNAGIFLAKPFTEYTCEDFGQVMGTNVSGFFHLSQRVFGQMLAQGTGGHVINVTTALVERPDARIPSALTALSKGGLAAVTKALAIEYARSGVRVNAISPGVIDTPMHAGVDVAGVFADMHPQGRVGAIADIVRGVQYLEGAPFVTGEVLHIDGGQSAGH</sequence>
<proteinExistence type="inferred from homology"/>
<dbReference type="CDD" id="cd05233">
    <property type="entry name" value="SDR_c"/>
    <property type="match status" value="1"/>
</dbReference>
<dbReference type="PANTHER" id="PTHR43639">
    <property type="entry name" value="OXIDOREDUCTASE, SHORT-CHAIN DEHYDROGENASE/REDUCTASE FAMILY (AFU_ORTHOLOGUE AFUA_5G02870)"/>
    <property type="match status" value="1"/>
</dbReference>
<keyword evidence="2" id="KW-0560">Oxidoreductase</keyword>
<dbReference type="OrthoDB" id="9787298at2"/>
<dbReference type="GO" id="GO:0016491">
    <property type="term" value="F:oxidoreductase activity"/>
    <property type="evidence" value="ECO:0007669"/>
    <property type="project" value="UniProtKB-KW"/>
</dbReference>
<dbReference type="Proteomes" id="UP000186438">
    <property type="component" value="Unassembled WGS sequence"/>
</dbReference>
<keyword evidence="4" id="KW-1185">Reference proteome</keyword>
<dbReference type="PANTHER" id="PTHR43639:SF1">
    <property type="entry name" value="SHORT-CHAIN DEHYDROGENASE_REDUCTASE FAMILY PROTEIN"/>
    <property type="match status" value="1"/>
</dbReference>
<gene>
    <name evidence="3" type="ORF">BRW65_07155</name>
</gene>
<evidence type="ECO:0000256" key="1">
    <source>
        <dbReference type="ARBA" id="ARBA00006484"/>
    </source>
</evidence>
<comment type="similarity">
    <text evidence="1">Belongs to the short-chain dehydrogenases/reductases (SDR) family.</text>
</comment>
<dbReference type="STRING" id="53378.BRW65_07155"/>
<evidence type="ECO:0000313" key="3">
    <source>
        <dbReference type="EMBL" id="OJZ74977.1"/>
    </source>
</evidence>